<evidence type="ECO:0008006" key="5">
    <source>
        <dbReference type="Google" id="ProtNLM"/>
    </source>
</evidence>
<keyword evidence="2" id="KW-0472">Membrane</keyword>
<dbReference type="RefSeq" id="WP_311513136.1">
    <property type="nucleotide sequence ID" value="NZ_JAVREP010000014.1"/>
</dbReference>
<comment type="caution">
    <text evidence="3">The sequence shown here is derived from an EMBL/GenBank/DDBJ whole genome shotgun (WGS) entry which is preliminary data.</text>
</comment>
<reference evidence="4" key="1">
    <citation type="submission" date="2023-07" db="EMBL/GenBank/DDBJ databases">
        <title>30 novel species of actinomycetes from the DSMZ collection.</title>
        <authorList>
            <person name="Nouioui I."/>
        </authorList>
    </citation>
    <scope>NUCLEOTIDE SEQUENCE [LARGE SCALE GENOMIC DNA]</scope>
    <source>
        <strain evidence="4">DSM 44743</strain>
    </source>
</reference>
<sequence>MGLAERASATMAEALLVAAEVGDDTGDAILDLFRNAFTEAITVTGLAGAGVMAFAAIWVLVMLQGASAHHDLAFVVERERDNEREHEKPSPSSNTDCEDV</sequence>
<feature type="transmembrane region" description="Helical" evidence="2">
    <location>
        <begin position="40"/>
        <end position="63"/>
    </location>
</feature>
<organism evidence="3 4">
    <name type="scientific">Nocardiopsis lambiniae</name>
    <dbReference type="NCBI Taxonomy" id="3075539"/>
    <lineage>
        <taxon>Bacteria</taxon>
        <taxon>Bacillati</taxon>
        <taxon>Actinomycetota</taxon>
        <taxon>Actinomycetes</taxon>
        <taxon>Streptosporangiales</taxon>
        <taxon>Nocardiopsidaceae</taxon>
        <taxon>Nocardiopsis</taxon>
    </lineage>
</organism>
<proteinExistence type="predicted"/>
<gene>
    <name evidence="3" type="ORF">RM479_19395</name>
</gene>
<keyword evidence="2" id="KW-0812">Transmembrane</keyword>
<protein>
    <recommendedName>
        <fullName evidence="5">MFS transporter</fullName>
    </recommendedName>
</protein>
<name>A0ABU2MD21_9ACTN</name>
<keyword evidence="2" id="KW-1133">Transmembrane helix</keyword>
<evidence type="ECO:0000256" key="1">
    <source>
        <dbReference type="SAM" id="MobiDB-lite"/>
    </source>
</evidence>
<feature type="compositionally biased region" description="Basic and acidic residues" evidence="1">
    <location>
        <begin position="79"/>
        <end position="89"/>
    </location>
</feature>
<keyword evidence="4" id="KW-1185">Reference proteome</keyword>
<evidence type="ECO:0000256" key="2">
    <source>
        <dbReference type="SAM" id="Phobius"/>
    </source>
</evidence>
<evidence type="ECO:0000313" key="4">
    <source>
        <dbReference type="Proteomes" id="UP001183390"/>
    </source>
</evidence>
<evidence type="ECO:0000313" key="3">
    <source>
        <dbReference type="EMBL" id="MDT0330586.1"/>
    </source>
</evidence>
<feature type="region of interest" description="Disordered" evidence="1">
    <location>
        <begin position="79"/>
        <end position="100"/>
    </location>
</feature>
<accession>A0ABU2MD21</accession>
<feature type="compositionally biased region" description="Polar residues" evidence="1">
    <location>
        <begin position="90"/>
        <end position="100"/>
    </location>
</feature>
<dbReference type="EMBL" id="JAVREP010000014">
    <property type="protein sequence ID" value="MDT0330586.1"/>
    <property type="molecule type" value="Genomic_DNA"/>
</dbReference>
<dbReference type="Proteomes" id="UP001183390">
    <property type="component" value="Unassembled WGS sequence"/>
</dbReference>